<protein>
    <submittedName>
        <fullName evidence="9">sn-glycerol-3-phosphate transport system permease protein UgpA</fullName>
    </submittedName>
</protein>
<evidence type="ECO:0000256" key="3">
    <source>
        <dbReference type="ARBA" id="ARBA00022475"/>
    </source>
</evidence>
<feature type="transmembrane region" description="Helical" evidence="7">
    <location>
        <begin position="106"/>
        <end position="127"/>
    </location>
</feature>
<accession>A0A644WX13</accession>
<feature type="transmembrane region" description="Helical" evidence="7">
    <location>
        <begin position="75"/>
        <end position="94"/>
    </location>
</feature>
<dbReference type="InterPro" id="IPR035906">
    <property type="entry name" value="MetI-like_sf"/>
</dbReference>
<dbReference type="GO" id="GO:0055085">
    <property type="term" value="P:transmembrane transport"/>
    <property type="evidence" value="ECO:0007669"/>
    <property type="project" value="InterPro"/>
</dbReference>
<dbReference type="InterPro" id="IPR000515">
    <property type="entry name" value="MetI-like"/>
</dbReference>
<dbReference type="PANTHER" id="PTHR30193">
    <property type="entry name" value="ABC TRANSPORTER PERMEASE PROTEIN"/>
    <property type="match status" value="1"/>
</dbReference>
<keyword evidence="5 7" id="KW-1133">Transmembrane helix</keyword>
<gene>
    <name evidence="9" type="primary">ugpA_8</name>
    <name evidence="9" type="ORF">SDC9_54549</name>
</gene>
<dbReference type="SUPFAM" id="SSF161098">
    <property type="entry name" value="MetI-like"/>
    <property type="match status" value="1"/>
</dbReference>
<evidence type="ECO:0000256" key="6">
    <source>
        <dbReference type="ARBA" id="ARBA00023136"/>
    </source>
</evidence>
<feature type="transmembrane region" description="Helical" evidence="7">
    <location>
        <begin position="196"/>
        <end position="217"/>
    </location>
</feature>
<keyword evidence="3" id="KW-1003">Cell membrane</keyword>
<reference evidence="9" key="1">
    <citation type="submission" date="2019-08" db="EMBL/GenBank/DDBJ databases">
        <authorList>
            <person name="Kucharzyk K."/>
            <person name="Murdoch R.W."/>
            <person name="Higgins S."/>
            <person name="Loffler F."/>
        </authorList>
    </citation>
    <scope>NUCLEOTIDE SEQUENCE</scope>
</reference>
<organism evidence="9">
    <name type="scientific">bioreactor metagenome</name>
    <dbReference type="NCBI Taxonomy" id="1076179"/>
    <lineage>
        <taxon>unclassified sequences</taxon>
        <taxon>metagenomes</taxon>
        <taxon>ecological metagenomes</taxon>
    </lineage>
</organism>
<keyword evidence="6 7" id="KW-0472">Membrane</keyword>
<feature type="transmembrane region" description="Helical" evidence="7">
    <location>
        <begin position="150"/>
        <end position="175"/>
    </location>
</feature>
<comment type="subcellular location">
    <subcellularLocation>
        <location evidence="1">Cell membrane</location>
        <topology evidence="1">Multi-pass membrane protein</topology>
    </subcellularLocation>
</comment>
<name>A0A644WX13_9ZZZZ</name>
<evidence type="ECO:0000256" key="1">
    <source>
        <dbReference type="ARBA" id="ARBA00004651"/>
    </source>
</evidence>
<evidence type="ECO:0000256" key="2">
    <source>
        <dbReference type="ARBA" id="ARBA00022448"/>
    </source>
</evidence>
<comment type="caution">
    <text evidence="9">The sequence shown here is derived from an EMBL/GenBank/DDBJ whole genome shotgun (WGS) entry which is preliminary data.</text>
</comment>
<dbReference type="PROSITE" id="PS50928">
    <property type="entry name" value="ABC_TM1"/>
    <property type="match status" value="1"/>
</dbReference>
<dbReference type="Pfam" id="PF00528">
    <property type="entry name" value="BPD_transp_1"/>
    <property type="match status" value="1"/>
</dbReference>
<evidence type="ECO:0000256" key="7">
    <source>
        <dbReference type="SAM" id="Phobius"/>
    </source>
</evidence>
<evidence type="ECO:0000256" key="4">
    <source>
        <dbReference type="ARBA" id="ARBA00022692"/>
    </source>
</evidence>
<dbReference type="PANTHER" id="PTHR30193:SF37">
    <property type="entry name" value="INNER MEMBRANE ABC TRANSPORTER PERMEASE PROTEIN YCJO"/>
    <property type="match status" value="1"/>
</dbReference>
<dbReference type="CDD" id="cd06261">
    <property type="entry name" value="TM_PBP2"/>
    <property type="match status" value="1"/>
</dbReference>
<dbReference type="AlphaFoldDB" id="A0A644WX13"/>
<dbReference type="EMBL" id="VSSQ01001428">
    <property type="protein sequence ID" value="MPM08237.1"/>
    <property type="molecule type" value="Genomic_DNA"/>
</dbReference>
<feature type="domain" description="ABC transmembrane type-1" evidence="8">
    <location>
        <begin position="69"/>
        <end position="277"/>
    </location>
</feature>
<dbReference type="InterPro" id="IPR051393">
    <property type="entry name" value="ABC_transporter_permease"/>
</dbReference>
<evidence type="ECO:0000256" key="5">
    <source>
        <dbReference type="ARBA" id="ARBA00022989"/>
    </source>
</evidence>
<dbReference type="GO" id="GO:0005886">
    <property type="term" value="C:plasma membrane"/>
    <property type="evidence" value="ECO:0007669"/>
    <property type="project" value="UniProtKB-SubCell"/>
</dbReference>
<feature type="transmembrane region" description="Helical" evidence="7">
    <location>
        <begin position="12"/>
        <end position="31"/>
    </location>
</feature>
<keyword evidence="2" id="KW-0813">Transport</keyword>
<evidence type="ECO:0000259" key="8">
    <source>
        <dbReference type="PROSITE" id="PS50928"/>
    </source>
</evidence>
<proteinExistence type="predicted"/>
<dbReference type="Gene3D" id="1.10.3720.10">
    <property type="entry name" value="MetI-like"/>
    <property type="match status" value="1"/>
</dbReference>
<sequence>MKKRNASLIKPYALILPALALAVVFAYRPFILTLLNSLHTVSLQGQRLTFVGLENYQRLFASQSFQASLSNTLRFTLYFVPTNLIVCLGAALLSNRNGKLASLNQVFFFLPMAVGLSSSMMILKMMFNPSIGIINQLFGTDIQWFNDKHAAMALLVMAGVYLDIGLNFLLLHAALRNVPSELHEVAKIEGANGFQIFRYLQAPLIAPTFVFVLMTNIKDAMLISSPVLILTEGGPFRSTQTLVYQMYLEGFKSGNYAMGSAIATVVFLLTLSALLLLLHMERRRVYYQ</sequence>
<keyword evidence="4 7" id="KW-0812">Transmembrane</keyword>
<evidence type="ECO:0000313" key="9">
    <source>
        <dbReference type="EMBL" id="MPM08237.1"/>
    </source>
</evidence>
<feature type="transmembrane region" description="Helical" evidence="7">
    <location>
        <begin position="256"/>
        <end position="278"/>
    </location>
</feature>